<keyword evidence="3" id="KW-1185">Reference proteome</keyword>
<evidence type="ECO:0000313" key="3">
    <source>
        <dbReference type="Proteomes" id="UP001139157"/>
    </source>
</evidence>
<reference evidence="2" key="1">
    <citation type="submission" date="2022-06" db="EMBL/GenBank/DDBJ databases">
        <title>Novel species in genus nocardia.</title>
        <authorList>
            <person name="Li F."/>
        </authorList>
    </citation>
    <scope>NUCLEOTIDE SEQUENCE</scope>
    <source>
        <strain evidence="2">CDC141</strain>
    </source>
</reference>
<dbReference type="EMBL" id="JAMRXG010000005">
    <property type="protein sequence ID" value="MCM6774481.1"/>
    <property type="molecule type" value="Genomic_DNA"/>
</dbReference>
<feature type="domain" description="N-acetyltransferase" evidence="1">
    <location>
        <begin position="1"/>
        <end position="161"/>
    </location>
</feature>
<organism evidence="2 3">
    <name type="scientific">Nocardia pulmonis</name>
    <dbReference type="NCBI Taxonomy" id="2951408"/>
    <lineage>
        <taxon>Bacteria</taxon>
        <taxon>Bacillati</taxon>
        <taxon>Actinomycetota</taxon>
        <taxon>Actinomycetes</taxon>
        <taxon>Mycobacteriales</taxon>
        <taxon>Nocardiaceae</taxon>
        <taxon>Nocardia</taxon>
    </lineage>
</organism>
<dbReference type="PROSITE" id="PS51186">
    <property type="entry name" value="GNAT"/>
    <property type="match status" value="1"/>
</dbReference>
<dbReference type="InterPro" id="IPR016181">
    <property type="entry name" value="Acyl_CoA_acyltransferase"/>
</dbReference>
<evidence type="ECO:0000259" key="1">
    <source>
        <dbReference type="PROSITE" id="PS51186"/>
    </source>
</evidence>
<dbReference type="RefSeq" id="WP_251912106.1">
    <property type="nucleotide sequence ID" value="NZ_JAMRXG010000005.1"/>
</dbReference>
<protein>
    <submittedName>
        <fullName evidence="2">GNAT family N-acetyltransferase</fullName>
    </submittedName>
</protein>
<dbReference type="Pfam" id="PF00583">
    <property type="entry name" value="Acetyltransf_1"/>
    <property type="match status" value="1"/>
</dbReference>
<dbReference type="SUPFAM" id="SSF55729">
    <property type="entry name" value="Acyl-CoA N-acyltransferases (Nat)"/>
    <property type="match status" value="1"/>
</dbReference>
<dbReference type="AlphaFoldDB" id="A0A9X2E9X2"/>
<comment type="caution">
    <text evidence="2">The sequence shown here is derived from an EMBL/GenBank/DDBJ whole genome shotgun (WGS) entry which is preliminary data.</text>
</comment>
<dbReference type="Proteomes" id="UP001139157">
    <property type="component" value="Unassembled WGS sequence"/>
</dbReference>
<dbReference type="InterPro" id="IPR000182">
    <property type="entry name" value="GNAT_dom"/>
</dbReference>
<dbReference type="CDD" id="cd04301">
    <property type="entry name" value="NAT_SF"/>
    <property type="match status" value="1"/>
</dbReference>
<proteinExistence type="predicted"/>
<accession>A0A9X2E9X2</accession>
<dbReference type="GO" id="GO:0016747">
    <property type="term" value="F:acyltransferase activity, transferring groups other than amino-acyl groups"/>
    <property type="evidence" value="ECO:0007669"/>
    <property type="project" value="InterPro"/>
</dbReference>
<sequence>MTVRRAVDVDVDRIIQLKGDVAGEGKWIGAQVPVDTEATARGARARLTEAGGAVFVACPRDGRLVGFATGSFAHIGVTEIAMMVAADWRGRGVGTALLESLIRWSEEHGAHKVTLQVWPHNVAAIGLYESAGFEIEGRLRRHYVRRNGELWDVVVMGRTLGDVGCGDGGTAAGR</sequence>
<dbReference type="PANTHER" id="PTHR43072">
    <property type="entry name" value="N-ACETYLTRANSFERASE"/>
    <property type="match status" value="1"/>
</dbReference>
<gene>
    <name evidence="2" type="ORF">NDR86_13450</name>
</gene>
<name>A0A9X2E9X2_9NOCA</name>
<evidence type="ECO:0000313" key="2">
    <source>
        <dbReference type="EMBL" id="MCM6774481.1"/>
    </source>
</evidence>
<dbReference type="Gene3D" id="3.40.630.30">
    <property type="match status" value="1"/>
</dbReference>